<evidence type="ECO:0000313" key="2">
    <source>
        <dbReference type="Proteomes" id="UP000490535"/>
    </source>
</evidence>
<comment type="caution">
    <text evidence="1">The sequence shown here is derived from an EMBL/GenBank/DDBJ whole genome shotgun (WGS) entry which is preliminary data.</text>
</comment>
<accession>A0A833P9M1</accession>
<sequence>MNFKLSFGEIPNLGNIVNAVWRVNGKRGDVVLNAEDVGADKTGTAQEFANQAATNLENEVNELKKLIENSGGGGDLWNWVSINEIGTLLNSETNTYFLEEYFIDGVGGIQFCIKDNILWFRALFKVVGNINGTSFALLTVSDPKYYPKLGIKGEVAFRPACTQLNAGSILDQFTFYFSKEYEGVNYELRSAQSLRMTAIYSILPTPIGFI</sequence>
<dbReference type="AlphaFoldDB" id="A0A833P9M1"/>
<name>A0A833P9M1_ACIBZ</name>
<dbReference type="EMBL" id="WNDP01000315">
    <property type="protein sequence ID" value="KAF1010603.1"/>
    <property type="molecule type" value="Genomic_DNA"/>
</dbReference>
<gene>
    <name evidence="1" type="ORF">GAK29_05041</name>
</gene>
<organism evidence="1 2">
    <name type="scientific">Acinetobacter bereziniae</name>
    <name type="common">Acinetobacter genomosp. 10</name>
    <dbReference type="NCBI Taxonomy" id="106648"/>
    <lineage>
        <taxon>Bacteria</taxon>
        <taxon>Pseudomonadati</taxon>
        <taxon>Pseudomonadota</taxon>
        <taxon>Gammaproteobacteria</taxon>
        <taxon>Moraxellales</taxon>
        <taxon>Moraxellaceae</taxon>
        <taxon>Acinetobacter</taxon>
    </lineage>
</organism>
<dbReference type="Proteomes" id="UP000490535">
    <property type="component" value="Unassembled WGS sequence"/>
</dbReference>
<protein>
    <submittedName>
        <fullName evidence="1">Uncharacterized protein</fullName>
    </submittedName>
</protein>
<evidence type="ECO:0000313" key="1">
    <source>
        <dbReference type="EMBL" id="KAF1010603.1"/>
    </source>
</evidence>
<reference evidence="2" key="1">
    <citation type="journal article" date="2020" name="MBio">
        <title>Horizontal gene transfer to a defensive symbiont with a reduced genome amongst a multipartite beetle microbiome.</title>
        <authorList>
            <person name="Waterworth S.C."/>
            <person name="Florez L.V."/>
            <person name="Rees E.R."/>
            <person name="Hertweck C."/>
            <person name="Kaltenpoth M."/>
            <person name="Kwan J.C."/>
        </authorList>
    </citation>
    <scope>NUCLEOTIDE SEQUENCE [LARGE SCALE GENOMIC DNA]</scope>
</reference>
<proteinExistence type="predicted"/>